<dbReference type="Gene3D" id="1.10.630.10">
    <property type="entry name" value="Cytochrome P450"/>
    <property type="match status" value="1"/>
</dbReference>
<evidence type="ECO:0000256" key="1">
    <source>
        <dbReference type="SAM" id="Phobius"/>
    </source>
</evidence>
<evidence type="ECO:0008006" key="3">
    <source>
        <dbReference type="Google" id="ProtNLM"/>
    </source>
</evidence>
<proteinExistence type="predicted"/>
<reference evidence="2" key="1">
    <citation type="submission" date="2014-12" db="EMBL/GenBank/DDBJ databases">
        <title>Insight into the proteome of Arion vulgaris.</title>
        <authorList>
            <person name="Aradska J."/>
            <person name="Bulat T."/>
            <person name="Smidak R."/>
            <person name="Sarate P."/>
            <person name="Gangsoo J."/>
            <person name="Sialana F."/>
            <person name="Bilban M."/>
            <person name="Lubec G."/>
        </authorList>
    </citation>
    <scope>NUCLEOTIDE SEQUENCE</scope>
    <source>
        <tissue evidence="2">Skin</tissue>
    </source>
</reference>
<gene>
    <name evidence="2" type="primary">ORF209722</name>
</gene>
<name>A0A0B7BV12_9EUPU</name>
<organism evidence="2">
    <name type="scientific">Arion vulgaris</name>
    <dbReference type="NCBI Taxonomy" id="1028688"/>
    <lineage>
        <taxon>Eukaryota</taxon>
        <taxon>Metazoa</taxon>
        <taxon>Spiralia</taxon>
        <taxon>Lophotrochozoa</taxon>
        <taxon>Mollusca</taxon>
        <taxon>Gastropoda</taxon>
        <taxon>Heterobranchia</taxon>
        <taxon>Euthyneura</taxon>
        <taxon>Panpulmonata</taxon>
        <taxon>Eupulmonata</taxon>
        <taxon>Stylommatophora</taxon>
        <taxon>Helicina</taxon>
        <taxon>Arionoidea</taxon>
        <taxon>Arionidae</taxon>
        <taxon>Arion</taxon>
    </lineage>
</organism>
<keyword evidence="1" id="KW-0472">Membrane</keyword>
<dbReference type="GO" id="GO:0020037">
    <property type="term" value="F:heme binding"/>
    <property type="evidence" value="ECO:0007669"/>
    <property type="project" value="InterPro"/>
</dbReference>
<evidence type="ECO:0000313" key="2">
    <source>
        <dbReference type="EMBL" id="CEK95960.1"/>
    </source>
</evidence>
<sequence length="67" mass="8026">MKQTMELTIYLLALLVLVIIYFRFLRHDPRLPPCPVTPLPLVGHLLYLEKNSRPQFKQWRKKCGDIY</sequence>
<feature type="transmembrane region" description="Helical" evidence="1">
    <location>
        <begin position="7"/>
        <end position="25"/>
    </location>
</feature>
<dbReference type="InterPro" id="IPR036396">
    <property type="entry name" value="Cyt_P450_sf"/>
</dbReference>
<dbReference type="GO" id="GO:0004497">
    <property type="term" value="F:monooxygenase activity"/>
    <property type="evidence" value="ECO:0007669"/>
    <property type="project" value="InterPro"/>
</dbReference>
<feature type="non-terminal residue" evidence="2">
    <location>
        <position position="67"/>
    </location>
</feature>
<keyword evidence="1" id="KW-0812">Transmembrane</keyword>
<dbReference type="GO" id="GO:0016705">
    <property type="term" value="F:oxidoreductase activity, acting on paired donors, with incorporation or reduction of molecular oxygen"/>
    <property type="evidence" value="ECO:0007669"/>
    <property type="project" value="InterPro"/>
</dbReference>
<protein>
    <recommendedName>
        <fullName evidence="3">Cytochrome P450</fullName>
    </recommendedName>
</protein>
<dbReference type="SUPFAM" id="SSF48264">
    <property type="entry name" value="Cytochrome P450"/>
    <property type="match status" value="1"/>
</dbReference>
<dbReference type="GO" id="GO:0005506">
    <property type="term" value="F:iron ion binding"/>
    <property type="evidence" value="ECO:0007669"/>
    <property type="project" value="InterPro"/>
</dbReference>
<keyword evidence="1" id="KW-1133">Transmembrane helix</keyword>
<dbReference type="EMBL" id="HACG01049095">
    <property type="protein sequence ID" value="CEK95960.1"/>
    <property type="molecule type" value="Transcribed_RNA"/>
</dbReference>
<accession>A0A0B7BV12</accession>
<dbReference type="AlphaFoldDB" id="A0A0B7BV12"/>